<name>A0ABV2AT92_9EUKA</name>
<keyword evidence="1" id="KW-0472">Membrane</keyword>
<keyword evidence="1" id="KW-1133">Transmembrane helix</keyword>
<dbReference type="Proteomes" id="UP001439008">
    <property type="component" value="Unassembled WGS sequence"/>
</dbReference>
<dbReference type="EMBL" id="JBDODL010003946">
    <property type="protein sequence ID" value="MES1922875.1"/>
    <property type="molecule type" value="Genomic_DNA"/>
</dbReference>
<keyword evidence="1" id="KW-0812">Transmembrane</keyword>
<accession>A0ABV2AT92</accession>
<reference evidence="2 3" key="1">
    <citation type="journal article" date="2024" name="BMC Biol.">
        <title>Comparative genomics of Ascetosporea gives new insight into the evolutionary basis for animal parasitism in Rhizaria.</title>
        <authorList>
            <person name="Hiltunen Thoren M."/>
            <person name="Onut-Brannstrom I."/>
            <person name="Alfjorden A."/>
            <person name="Peckova H."/>
            <person name="Swords F."/>
            <person name="Hooper C."/>
            <person name="Holzer A.S."/>
            <person name="Bass D."/>
            <person name="Burki F."/>
        </authorList>
    </citation>
    <scope>NUCLEOTIDE SEQUENCE [LARGE SCALE GENOMIC DNA]</scope>
    <source>
        <strain evidence="2">20-A016</strain>
    </source>
</reference>
<evidence type="ECO:0000256" key="1">
    <source>
        <dbReference type="SAM" id="Phobius"/>
    </source>
</evidence>
<proteinExistence type="predicted"/>
<keyword evidence="3" id="KW-1185">Reference proteome</keyword>
<sequence>MRHILIASSPSKDSWFWLQVLQALDLIAAMRPSAIKAFAVGNERSPKKRMKLISEIIGALKAAEQPLLSQLKSFLTKLCGGETLNPLSLAPQMNMSPGEAESVGLFSARMAARELPVAVALLKPGEEVDRLCVVMDVLTSFSRSFASEDVFVTGFCLSMYFFNVVEVLFNFFAMYFFNVVEVLFNFVCDVLFQCR</sequence>
<protein>
    <submittedName>
        <fullName evidence="2">Uncharacterized protein</fullName>
    </submittedName>
</protein>
<gene>
    <name evidence="2" type="ORF">MHBO_004404</name>
</gene>
<evidence type="ECO:0000313" key="2">
    <source>
        <dbReference type="EMBL" id="MES1922875.1"/>
    </source>
</evidence>
<evidence type="ECO:0000313" key="3">
    <source>
        <dbReference type="Proteomes" id="UP001439008"/>
    </source>
</evidence>
<organism evidence="2 3">
    <name type="scientific">Bonamia ostreae</name>
    <dbReference type="NCBI Taxonomy" id="126728"/>
    <lineage>
        <taxon>Eukaryota</taxon>
        <taxon>Sar</taxon>
        <taxon>Rhizaria</taxon>
        <taxon>Endomyxa</taxon>
        <taxon>Ascetosporea</taxon>
        <taxon>Haplosporida</taxon>
        <taxon>Bonamia</taxon>
    </lineage>
</organism>
<comment type="caution">
    <text evidence="2">The sequence shown here is derived from an EMBL/GenBank/DDBJ whole genome shotgun (WGS) entry which is preliminary data.</text>
</comment>
<feature type="transmembrane region" description="Helical" evidence="1">
    <location>
        <begin position="175"/>
        <end position="192"/>
    </location>
</feature>